<feature type="transmembrane region" description="Helical" evidence="1">
    <location>
        <begin position="57"/>
        <end position="76"/>
    </location>
</feature>
<keyword evidence="1" id="KW-1133">Transmembrane helix</keyword>
<protein>
    <submittedName>
        <fullName evidence="2">Uncharacterized protein</fullName>
    </submittedName>
</protein>
<keyword evidence="1" id="KW-0472">Membrane</keyword>
<gene>
    <name evidence="2" type="ORF">B0H16DRAFT_1748412</name>
</gene>
<evidence type="ECO:0000313" key="2">
    <source>
        <dbReference type="EMBL" id="KAJ7701718.1"/>
    </source>
</evidence>
<evidence type="ECO:0000313" key="3">
    <source>
        <dbReference type="Proteomes" id="UP001215598"/>
    </source>
</evidence>
<keyword evidence="3" id="KW-1185">Reference proteome</keyword>
<proteinExistence type="predicted"/>
<dbReference type="Proteomes" id="UP001215598">
    <property type="component" value="Unassembled WGS sequence"/>
</dbReference>
<accession>A0AAD7DXY9</accession>
<dbReference type="EMBL" id="JARKIB010000524">
    <property type="protein sequence ID" value="KAJ7701718.1"/>
    <property type="molecule type" value="Genomic_DNA"/>
</dbReference>
<evidence type="ECO:0000256" key="1">
    <source>
        <dbReference type="SAM" id="Phobius"/>
    </source>
</evidence>
<comment type="caution">
    <text evidence="2">The sequence shown here is derived from an EMBL/GenBank/DDBJ whole genome shotgun (WGS) entry which is preliminary data.</text>
</comment>
<dbReference type="AlphaFoldDB" id="A0AAD7DXY9"/>
<name>A0AAD7DXY9_9AGAR</name>
<organism evidence="2 3">
    <name type="scientific">Mycena metata</name>
    <dbReference type="NCBI Taxonomy" id="1033252"/>
    <lineage>
        <taxon>Eukaryota</taxon>
        <taxon>Fungi</taxon>
        <taxon>Dikarya</taxon>
        <taxon>Basidiomycota</taxon>
        <taxon>Agaricomycotina</taxon>
        <taxon>Agaricomycetes</taxon>
        <taxon>Agaricomycetidae</taxon>
        <taxon>Agaricales</taxon>
        <taxon>Marasmiineae</taxon>
        <taxon>Mycenaceae</taxon>
        <taxon>Mycena</taxon>
    </lineage>
</organism>
<keyword evidence="1" id="KW-0812">Transmembrane</keyword>
<sequence>MLLETPGLNGTTLSRDAICSVVRIFLAKGNFHGGNCKKDKLGLKVSKVILTKLSMKFTTAIFAAVAFAALVAGAAVDKVDTVNARVQGPKAPTI</sequence>
<reference evidence="2" key="1">
    <citation type="submission" date="2023-03" db="EMBL/GenBank/DDBJ databases">
        <title>Massive genome expansion in bonnet fungi (Mycena s.s.) driven by repeated elements and novel gene families across ecological guilds.</title>
        <authorList>
            <consortium name="Lawrence Berkeley National Laboratory"/>
            <person name="Harder C.B."/>
            <person name="Miyauchi S."/>
            <person name="Viragh M."/>
            <person name="Kuo A."/>
            <person name="Thoen E."/>
            <person name="Andreopoulos B."/>
            <person name="Lu D."/>
            <person name="Skrede I."/>
            <person name="Drula E."/>
            <person name="Henrissat B."/>
            <person name="Morin E."/>
            <person name="Kohler A."/>
            <person name="Barry K."/>
            <person name="LaButti K."/>
            <person name="Morin E."/>
            <person name="Salamov A."/>
            <person name="Lipzen A."/>
            <person name="Mereny Z."/>
            <person name="Hegedus B."/>
            <person name="Baldrian P."/>
            <person name="Stursova M."/>
            <person name="Weitz H."/>
            <person name="Taylor A."/>
            <person name="Grigoriev I.V."/>
            <person name="Nagy L.G."/>
            <person name="Martin F."/>
            <person name="Kauserud H."/>
        </authorList>
    </citation>
    <scope>NUCLEOTIDE SEQUENCE</scope>
    <source>
        <strain evidence="2">CBHHK182m</strain>
    </source>
</reference>